<evidence type="ECO:0000313" key="1">
    <source>
        <dbReference type="EMBL" id="KAI4304255.1"/>
    </source>
</evidence>
<reference evidence="2" key="1">
    <citation type="journal article" date="2023" name="Front. Plant Sci.">
        <title>Chromosomal-level genome assembly of Melastoma candidum provides insights into trichome evolution.</title>
        <authorList>
            <person name="Zhong Y."/>
            <person name="Wu W."/>
            <person name="Sun C."/>
            <person name="Zou P."/>
            <person name="Liu Y."/>
            <person name="Dai S."/>
            <person name="Zhou R."/>
        </authorList>
    </citation>
    <scope>NUCLEOTIDE SEQUENCE [LARGE SCALE GENOMIC DNA]</scope>
</reference>
<dbReference type="EMBL" id="CM042891">
    <property type="protein sequence ID" value="KAI4304255.1"/>
    <property type="molecule type" value="Genomic_DNA"/>
</dbReference>
<sequence>MSRQAKRVIGPIIYLGRDIRILQGGRTQGNWNRLGRVGDLVGSHLGSWGWRQDRAHGLRCREGSTIHPPVCSASGRNNMLLKAALDRMKNFDLYRHLIDTAKHFHVLFIPPTTQYV</sequence>
<name>A0ACB9L351_9MYRT</name>
<comment type="caution">
    <text evidence="1">The sequence shown here is derived from an EMBL/GenBank/DDBJ whole genome shotgun (WGS) entry which is preliminary data.</text>
</comment>
<gene>
    <name evidence="1" type="ORF">MLD38_039796</name>
</gene>
<organism evidence="1 2">
    <name type="scientific">Melastoma candidum</name>
    <dbReference type="NCBI Taxonomy" id="119954"/>
    <lineage>
        <taxon>Eukaryota</taxon>
        <taxon>Viridiplantae</taxon>
        <taxon>Streptophyta</taxon>
        <taxon>Embryophyta</taxon>
        <taxon>Tracheophyta</taxon>
        <taxon>Spermatophyta</taxon>
        <taxon>Magnoliopsida</taxon>
        <taxon>eudicotyledons</taxon>
        <taxon>Gunneridae</taxon>
        <taxon>Pentapetalae</taxon>
        <taxon>rosids</taxon>
        <taxon>malvids</taxon>
        <taxon>Myrtales</taxon>
        <taxon>Melastomataceae</taxon>
        <taxon>Melastomatoideae</taxon>
        <taxon>Melastomateae</taxon>
        <taxon>Melastoma</taxon>
    </lineage>
</organism>
<evidence type="ECO:0000313" key="2">
    <source>
        <dbReference type="Proteomes" id="UP001057402"/>
    </source>
</evidence>
<accession>A0ACB9L351</accession>
<dbReference type="Proteomes" id="UP001057402">
    <property type="component" value="Chromosome 12"/>
</dbReference>
<proteinExistence type="predicted"/>
<keyword evidence="2" id="KW-1185">Reference proteome</keyword>
<protein>
    <submittedName>
        <fullName evidence="1">Uncharacterized protein</fullName>
    </submittedName>
</protein>